<feature type="binding site" evidence="9">
    <location>
        <position position="54"/>
    </location>
    <ligand>
        <name>substrate</name>
    </ligand>
</feature>
<accession>A0ABV4BEB0</accession>
<evidence type="ECO:0000256" key="8">
    <source>
        <dbReference type="ARBA" id="ARBA00048449"/>
    </source>
</evidence>
<dbReference type="SUPFAM" id="SSF53383">
    <property type="entry name" value="PLP-dependent transferases"/>
    <property type="match status" value="1"/>
</dbReference>
<feature type="binding site" evidence="9">
    <location>
        <position position="248"/>
    </location>
    <ligand>
        <name>pyridoxal 5'-phosphate</name>
        <dbReference type="ChEBI" id="CHEBI:597326"/>
    </ligand>
</feature>
<dbReference type="Gene3D" id="3.90.1150.10">
    <property type="entry name" value="Aspartate Aminotransferase, domain 1"/>
    <property type="match status" value="1"/>
</dbReference>
<organism evidence="10 11">
    <name type="scientific">Thioalkalicoccus limnaeus</name>
    <dbReference type="NCBI Taxonomy" id="120681"/>
    <lineage>
        <taxon>Bacteria</taxon>
        <taxon>Pseudomonadati</taxon>
        <taxon>Pseudomonadota</taxon>
        <taxon>Gammaproteobacteria</taxon>
        <taxon>Chromatiales</taxon>
        <taxon>Chromatiaceae</taxon>
        <taxon>Thioalkalicoccus</taxon>
    </lineage>
</organism>
<dbReference type="EC" id="2.6.1.62" evidence="9"/>
<dbReference type="EMBL" id="JBDKXB010000012">
    <property type="protein sequence ID" value="MEY6432872.1"/>
    <property type="molecule type" value="Genomic_DNA"/>
</dbReference>
<keyword evidence="9" id="KW-0963">Cytoplasm</keyword>
<keyword evidence="11" id="KW-1185">Reference proteome</keyword>
<comment type="cofactor">
    <cofactor evidence="1 9">
        <name>pyridoxal 5'-phosphate</name>
        <dbReference type="ChEBI" id="CHEBI:597326"/>
    </cofactor>
</comment>
<comment type="catalytic activity">
    <reaction evidence="8 9">
        <text>(8S)-8-amino-7-oxononanoate + S-adenosyl-L-methionine = S-adenosyl-4-methylsulfanyl-2-oxobutanoate + (7R,8S)-7,8-diammoniononanoate</text>
        <dbReference type="Rhea" id="RHEA:16861"/>
        <dbReference type="ChEBI" id="CHEBI:16490"/>
        <dbReference type="ChEBI" id="CHEBI:59789"/>
        <dbReference type="ChEBI" id="CHEBI:149468"/>
        <dbReference type="ChEBI" id="CHEBI:149469"/>
        <dbReference type="EC" id="2.6.1.62"/>
    </reaction>
</comment>
<dbReference type="Pfam" id="PF00202">
    <property type="entry name" value="Aminotran_3"/>
    <property type="match status" value="1"/>
</dbReference>
<keyword evidence="3 9" id="KW-0032">Aminotransferase</keyword>
<dbReference type="PANTHER" id="PTHR42684">
    <property type="entry name" value="ADENOSYLMETHIONINE-8-AMINO-7-OXONONANOATE AMINOTRANSFERASE"/>
    <property type="match status" value="1"/>
</dbReference>
<dbReference type="InterPro" id="IPR015422">
    <property type="entry name" value="PyrdxlP-dep_Trfase_small"/>
</dbReference>
<protein>
    <recommendedName>
        <fullName evidence="9">Adenosylmethionine-8-amino-7-oxononanoate aminotransferase</fullName>
        <ecNumber evidence="9">2.6.1.62</ecNumber>
    </recommendedName>
    <alternativeName>
        <fullName evidence="9">7,8-diamino-pelargonic acid aminotransferase</fullName>
        <shortName evidence="9">DAPA AT</shortName>
        <shortName evidence="9">DAPA aminotransferase</shortName>
    </alternativeName>
    <alternativeName>
        <fullName evidence="9">7,8-diaminononanoate synthase</fullName>
        <shortName evidence="9">DANS</shortName>
    </alternativeName>
    <alternativeName>
        <fullName evidence="9">Diaminopelargonic acid synthase</fullName>
    </alternativeName>
</protein>
<evidence type="ECO:0000313" key="11">
    <source>
        <dbReference type="Proteomes" id="UP001564408"/>
    </source>
</evidence>
<sequence>MTDPTNLVRRDQAHAWHPYTGTAAPDPVFPVRRASGTLIELADGRFLIDGMASWWCAIHGYNHPVLNRAIEDQLGRMAHVMFGGLTHAPAVELIEHLVALTPSPLQRVFLCDSGSVSVEVAIKMAIQYWRARGRPEKHRLLAVRNGYHGDTLGAMSVCDPVTGMHGLFRGILPQQVFAPAPTARFGEPASGSDIAALAAVLDQHHRELAALILEPIVQGAGGMRFYAADYLRQARELCDRHGVLLIADEIATGFGRTGRLFACEHAGIAPDIMTLGKALTGGYLTLAATLATAEVAQVISEGEPGVLMHGPTFMGNPLACAVANASIALLLGQDWAAEVRRIERGLAHGLAPCRELPGVVDVRVLGAIGVVELAHPVVLGRIQPRFVDRGVWVRPFGRLVYLMPPYVITDEQLATLCSALVTVVRDEVAGGRDVSNPT</sequence>
<dbReference type="Gene3D" id="3.40.640.10">
    <property type="entry name" value="Type I PLP-dependent aspartate aminotransferase-like (Major domain)"/>
    <property type="match status" value="1"/>
</dbReference>
<feature type="binding site" evidence="9">
    <location>
        <position position="147"/>
    </location>
    <ligand>
        <name>substrate</name>
    </ligand>
</feature>
<evidence type="ECO:0000256" key="4">
    <source>
        <dbReference type="ARBA" id="ARBA00022679"/>
    </source>
</evidence>
<dbReference type="NCBIfam" id="NF004624">
    <property type="entry name" value="PRK05964.1"/>
    <property type="match status" value="1"/>
</dbReference>
<feature type="binding site" evidence="9">
    <location>
        <begin position="311"/>
        <end position="312"/>
    </location>
    <ligand>
        <name>pyridoxal 5'-phosphate</name>
        <dbReference type="ChEBI" id="CHEBI:597326"/>
    </ligand>
</feature>
<comment type="subcellular location">
    <subcellularLocation>
        <location evidence="9">Cytoplasm</location>
    </subcellularLocation>
</comment>
<evidence type="ECO:0000256" key="1">
    <source>
        <dbReference type="ARBA" id="ARBA00001933"/>
    </source>
</evidence>
<comment type="similarity">
    <text evidence="9">Belongs to the class-III pyridoxal-phosphate-dependent aminotransferase family. BioA subfamily.</text>
</comment>
<keyword evidence="6 9" id="KW-0093">Biotin biosynthesis</keyword>
<evidence type="ECO:0000256" key="6">
    <source>
        <dbReference type="ARBA" id="ARBA00022756"/>
    </source>
</evidence>
<comment type="function">
    <text evidence="9">Catalyzes the transfer of the alpha-amino group from S-adenosyl-L-methionine (SAM) to 7-keto-8-aminopelargonic acid (KAPA) to form 7,8-diaminopelargonic acid (DAPA). It is the only aminotransferase known to utilize SAM as an amino donor.</text>
</comment>
<dbReference type="RefSeq" id="WP_369667257.1">
    <property type="nucleotide sequence ID" value="NZ_JBDKXB010000012.1"/>
</dbReference>
<keyword evidence="7 9" id="KW-0663">Pyridoxal phosphate</keyword>
<dbReference type="InterPro" id="IPR049704">
    <property type="entry name" value="Aminotrans_3_PPA_site"/>
</dbReference>
<keyword evidence="4 9" id="KW-0808">Transferase</keyword>
<dbReference type="PROSITE" id="PS00600">
    <property type="entry name" value="AA_TRANSFER_CLASS_3"/>
    <property type="match status" value="1"/>
</dbReference>
<evidence type="ECO:0000313" key="10">
    <source>
        <dbReference type="EMBL" id="MEY6432872.1"/>
    </source>
</evidence>
<feature type="binding site" evidence="9">
    <location>
        <position position="310"/>
    </location>
    <ligand>
        <name>substrate</name>
    </ligand>
</feature>
<keyword evidence="5 9" id="KW-0949">S-adenosyl-L-methionine</keyword>
<evidence type="ECO:0000256" key="5">
    <source>
        <dbReference type="ARBA" id="ARBA00022691"/>
    </source>
</evidence>
<feature type="modified residue" description="N6-(pyridoxal phosphate)lysine" evidence="9">
    <location>
        <position position="277"/>
    </location>
</feature>
<dbReference type="NCBIfam" id="NF005940">
    <property type="entry name" value="PRK07986.1"/>
    <property type="match status" value="1"/>
</dbReference>
<dbReference type="InterPro" id="IPR015424">
    <property type="entry name" value="PyrdxlP-dep_Trfase"/>
</dbReference>
<dbReference type="HAMAP" id="MF_00834">
    <property type="entry name" value="BioA"/>
    <property type="match status" value="1"/>
</dbReference>
<dbReference type="InterPro" id="IPR005815">
    <property type="entry name" value="BioA"/>
</dbReference>
<feature type="binding site" evidence="9">
    <location>
        <position position="277"/>
    </location>
    <ligand>
        <name>substrate</name>
    </ligand>
</feature>
<feature type="binding site" evidence="9">
    <location>
        <position position="394"/>
    </location>
    <ligand>
        <name>substrate</name>
    </ligand>
</feature>
<evidence type="ECO:0000256" key="9">
    <source>
        <dbReference type="HAMAP-Rule" id="MF_00834"/>
    </source>
</evidence>
<comment type="subunit">
    <text evidence="9">Homodimer.</text>
</comment>
<dbReference type="GO" id="GO:0004015">
    <property type="term" value="F:adenosylmethionine-8-amino-7-oxononanoate transaminase activity"/>
    <property type="evidence" value="ECO:0007669"/>
    <property type="project" value="UniProtKB-EC"/>
</dbReference>
<feature type="site" description="Participates in the substrate recognition with KAPA and in a stacking interaction with the adenine ring of SAM" evidence="9">
    <location>
        <position position="19"/>
    </location>
</feature>
<dbReference type="Proteomes" id="UP001564408">
    <property type="component" value="Unassembled WGS sequence"/>
</dbReference>
<dbReference type="CDD" id="cd00610">
    <property type="entry name" value="OAT_like"/>
    <property type="match status" value="1"/>
</dbReference>
<proteinExistence type="inferred from homology"/>
<comment type="caution">
    <text evidence="10">The sequence shown here is derived from an EMBL/GenBank/DDBJ whole genome shotgun (WGS) entry which is preliminary data.</text>
</comment>
<feature type="binding site" evidence="9">
    <location>
        <begin position="114"/>
        <end position="115"/>
    </location>
    <ligand>
        <name>pyridoxal 5'-phosphate</name>
        <dbReference type="ChEBI" id="CHEBI:597326"/>
    </ligand>
</feature>
<evidence type="ECO:0000256" key="2">
    <source>
        <dbReference type="ARBA" id="ARBA00005063"/>
    </source>
</evidence>
<gene>
    <name evidence="9 10" type="primary">bioA</name>
    <name evidence="10" type="ORF">ABC977_10675</name>
</gene>
<dbReference type="NCBIfam" id="TIGR00508">
    <property type="entry name" value="bioA"/>
    <property type="match status" value="1"/>
</dbReference>
<dbReference type="InterPro" id="IPR005814">
    <property type="entry name" value="Aminotrans_3"/>
</dbReference>
<evidence type="ECO:0000256" key="7">
    <source>
        <dbReference type="ARBA" id="ARBA00022898"/>
    </source>
</evidence>
<dbReference type="InterPro" id="IPR015421">
    <property type="entry name" value="PyrdxlP-dep_Trfase_major"/>
</dbReference>
<dbReference type="PANTHER" id="PTHR42684:SF17">
    <property type="entry name" value="ADENOSYLMETHIONINE-8-AMINO-7-OXONONANOATE AMINOTRANSFERASE"/>
    <property type="match status" value="1"/>
</dbReference>
<comment type="pathway">
    <text evidence="2 9">Cofactor biosynthesis; biotin biosynthesis; 7,8-diaminononanoate from 8-amino-7-oxononanoate (SAM route): step 1/1.</text>
</comment>
<name>A0ABV4BEB0_9GAMM</name>
<reference evidence="10 11" key="1">
    <citation type="submission" date="2024-05" db="EMBL/GenBank/DDBJ databases">
        <title>Genome Sequence and Characterization of the New Strain Purple Sulfur Bacterium of Genus Thioalkalicoccus.</title>
        <authorList>
            <person name="Bryantseva I.A."/>
            <person name="Kyndt J.A."/>
            <person name="Imhoff J.F."/>
        </authorList>
    </citation>
    <scope>NUCLEOTIDE SEQUENCE [LARGE SCALE GENOMIC DNA]</scope>
    <source>
        <strain evidence="10 11">Um2</strain>
    </source>
</reference>
<evidence type="ECO:0000256" key="3">
    <source>
        <dbReference type="ARBA" id="ARBA00022576"/>
    </source>
</evidence>